<dbReference type="GeneID" id="64871483"/>
<dbReference type="Pfam" id="PF17429">
    <property type="entry name" value="GP70"/>
    <property type="match status" value="1"/>
</dbReference>
<dbReference type="InterPro" id="IPR035405">
    <property type="entry name" value="GP70"/>
</dbReference>
<protein>
    <submittedName>
        <fullName evidence="1">Uncharacterized protein</fullName>
    </submittedName>
</protein>
<gene>
    <name evidence="1" type="primary">69</name>
    <name evidence="1" type="ORF">SEA_STEAMY_69</name>
</gene>
<keyword evidence="2" id="KW-1185">Reference proteome</keyword>
<reference evidence="2" key="1">
    <citation type="submission" date="2018-06" db="EMBL/GenBank/DDBJ databases">
        <authorList>
            <person name="Zhirakovskaya E."/>
        </authorList>
    </citation>
    <scope>NUCLEOTIDE SEQUENCE [LARGE SCALE GENOMIC DNA]</scope>
</reference>
<evidence type="ECO:0000313" key="2">
    <source>
        <dbReference type="Proteomes" id="UP000259157"/>
    </source>
</evidence>
<accession>A0A345L0P1</accession>
<proteinExistence type="predicted"/>
<dbReference type="EMBL" id="MH513984">
    <property type="protein sequence ID" value="AXH48843.1"/>
    <property type="molecule type" value="Genomic_DNA"/>
</dbReference>
<dbReference type="KEGG" id="vg:64871483"/>
<organism evidence="1 2">
    <name type="scientific">Mycobacterium phage Steamy</name>
    <dbReference type="NCBI Taxonomy" id="2250309"/>
    <lineage>
        <taxon>Viruses</taxon>
        <taxon>Duplodnaviria</taxon>
        <taxon>Heunggongvirae</taxon>
        <taxon>Uroviricota</taxon>
        <taxon>Caudoviricetes</taxon>
        <taxon>Pharaohvirus</taxon>
        <taxon>Pharaohvirus steamy</taxon>
    </lineage>
</organism>
<sequence length="133" mass="15116">MPLSHLVSQFEGCSYTKTVTVTKRQGWLWSSKCEAWMDDDPMQVCTILAVYKSPLLRETKTMYMPVRNLILNAGHSDLLAEGVSEDERMIHGRGEWFVSRLVPVGFVESPMCPSLDEVRSVMQQTAERVVTYA</sequence>
<dbReference type="Proteomes" id="UP000259157">
    <property type="component" value="Segment"/>
</dbReference>
<dbReference type="RefSeq" id="YP_010061856.1">
    <property type="nucleotide sequence ID" value="NC_054787.1"/>
</dbReference>
<name>A0A345L0P1_9CAUD</name>
<evidence type="ECO:0000313" key="1">
    <source>
        <dbReference type="EMBL" id="AXH48843.1"/>
    </source>
</evidence>